<dbReference type="InterPro" id="IPR010896">
    <property type="entry name" value="NUMOD1"/>
</dbReference>
<sequence>MKRYTQDDTYFQKIDTERKAYWLGFLYADGCVHDYSENQNYVHIHLHPNDRYLLETFVKDLKSDRIVRTDNRGYAVLVVNSNKIGKDLIKLGCVPRKSNILKFPTDDIVPRSLIKDFIRGYMDGDGCISTYMKLKKGRNIPSFICEIKFIGTYDMLDGINRYFKSEKKILINRHSPTTYQISFAGRKYRDIVDSLYEDATIYMTRKKEKWDGFVTYMNNKDAEREEKLIRKSIAIEKVVTNRKKDIVEKRKVGKEVEQYDLNDNLIKIWENASMAAEYYKTTSKAIRKVCTGELKTCCNFKWKYTEGRIDKKSKEINQYDINRNFIRAWASVREAAIYYNVTFQAIQRAIYGKYKSCCGFIWTNK</sequence>
<evidence type="ECO:0000313" key="2">
    <source>
        <dbReference type="EMBL" id="MBB6714128.1"/>
    </source>
</evidence>
<dbReference type="SMART" id="SM00497">
    <property type="entry name" value="IENR1"/>
    <property type="match status" value="2"/>
</dbReference>
<dbReference type="InterPro" id="IPR003647">
    <property type="entry name" value="Intron_nuc_1_rpt"/>
</dbReference>
<proteinExistence type="predicted"/>
<dbReference type="RefSeq" id="WP_185163803.1">
    <property type="nucleotide sequence ID" value="NZ_JACKWY010000002.1"/>
</dbReference>
<dbReference type="Gene3D" id="1.10.10.10">
    <property type="entry name" value="Winged helix-like DNA-binding domain superfamily/Winged helix DNA-binding domain"/>
    <property type="match status" value="2"/>
</dbReference>
<accession>A0A7X0SD17</accession>
<dbReference type="InterPro" id="IPR036388">
    <property type="entry name" value="WH-like_DNA-bd_sf"/>
</dbReference>
<feature type="domain" description="Nuclease-associated modular DNA-binding 1" evidence="1">
    <location>
        <begin position="254"/>
        <end position="287"/>
    </location>
</feature>
<reference evidence="2 3" key="1">
    <citation type="submission" date="2020-08" db="EMBL/GenBank/DDBJ databases">
        <title>Clostridia isolated from Swiss meat.</title>
        <authorList>
            <person name="Wambui J."/>
            <person name="Stevens M.J.A."/>
            <person name="Stephan R."/>
        </authorList>
    </citation>
    <scope>NUCLEOTIDE SEQUENCE [LARGE SCALE GENOMIC DNA]</scope>
    <source>
        <strain evidence="2 3">CM001</strain>
    </source>
</reference>
<evidence type="ECO:0000259" key="1">
    <source>
        <dbReference type="Pfam" id="PF07453"/>
    </source>
</evidence>
<gene>
    <name evidence="2" type="ORF">H7E68_05175</name>
</gene>
<dbReference type="SUPFAM" id="SSF55608">
    <property type="entry name" value="Homing endonucleases"/>
    <property type="match status" value="2"/>
</dbReference>
<dbReference type="EMBL" id="JACKWY010000002">
    <property type="protein sequence ID" value="MBB6714128.1"/>
    <property type="molecule type" value="Genomic_DNA"/>
</dbReference>
<evidence type="ECO:0000313" key="3">
    <source>
        <dbReference type="Proteomes" id="UP000585258"/>
    </source>
</evidence>
<dbReference type="AlphaFoldDB" id="A0A7X0SD17"/>
<dbReference type="Gene3D" id="3.10.28.10">
    <property type="entry name" value="Homing endonucleases"/>
    <property type="match status" value="2"/>
</dbReference>
<organism evidence="2 3">
    <name type="scientific">Clostridium gasigenes</name>
    <dbReference type="NCBI Taxonomy" id="94869"/>
    <lineage>
        <taxon>Bacteria</taxon>
        <taxon>Bacillati</taxon>
        <taxon>Bacillota</taxon>
        <taxon>Clostridia</taxon>
        <taxon>Eubacteriales</taxon>
        <taxon>Clostridiaceae</taxon>
        <taxon>Clostridium</taxon>
    </lineage>
</organism>
<dbReference type="InterPro" id="IPR027434">
    <property type="entry name" value="Homing_endonucl"/>
</dbReference>
<dbReference type="Pfam" id="PF07453">
    <property type="entry name" value="NUMOD1"/>
    <property type="match status" value="1"/>
</dbReference>
<dbReference type="Proteomes" id="UP000585258">
    <property type="component" value="Unassembled WGS sequence"/>
</dbReference>
<comment type="caution">
    <text evidence="2">The sequence shown here is derived from an EMBL/GenBank/DDBJ whole genome shotgun (WGS) entry which is preliminary data.</text>
</comment>
<name>A0A7X0SD17_9CLOT</name>
<protein>
    <recommendedName>
        <fullName evidence="1">Nuclease-associated modular DNA-binding 1 domain-containing protein</fullName>
    </recommendedName>
</protein>